<accession>A0A2M9CWA7</accession>
<gene>
    <name evidence="1" type="ORF">BXY57_1761</name>
</gene>
<dbReference type="RefSeq" id="WP_157853867.1">
    <property type="nucleotide sequence ID" value="NZ_PGFG01000001.1"/>
</dbReference>
<name>A0A2M9CWA7_9BACT</name>
<protein>
    <submittedName>
        <fullName evidence="1">Uncharacterized protein</fullName>
    </submittedName>
</protein>
<dbReference type="Proteomes" id="UP000230000">
    <property type="component" value="Unassembled WGS sequence"/>
</dbReference>
<reference evidence="1 2" key="1">
    <citation type="submission" date="2017-11" db="EMBL/GenBank/DDBJ databases">
        <title>Genomic Encyclopedia of Archaeal and Bacterial Type Strains, Phase II (KMG-II): From Individual Species to Whole Genera.</title>
        <authorList>
            <person name="Goeker M."/>
        </authorList>
    </citation>
    <scope>NUCLEOTIDE SEQUENCE [LARGE SCALE GENOMIC DNA]</scope>
    <source>
        <strain evidence="1 2">DSM 27268</strain>
    </source>
</reference>
<dbReference type="EMBL" id="PGFG01000001">
    <property type="protein sequence ID" value="PJJ76157.1"/>
    <property type="molecule type" value="Genomic_DNA"/>
</dbReference>
<dbReference type="AlphaFoldDB" id="A0A2M9CWA7"/>
<evidence type="ECO:0000313" key="1">
    <source>
        <dbReference type="EMBL" id="PJJ76157.1"/>
    </source>
</evidence>
<keyword evidence="2" id="KW-1185">Reference proteome</keyword>
<comment type="caution">
    <text evidence="1">The sequence shown here is derived from an EMBL/GenBank/DDBJ whole genome shotgun (WGS) entry which is preliminary data.</text>
</comment>
<dbReference type="OrthoDB" id="1550858at2"/>
<sequence>MDTTNTEKQTDIQNLDQLLKDLESQLKEVKPVNPEPFRDVFNRLVQYQRRFQQLLEWATDINRDNKDLQGIYREVAGWNASELVEDLKRKGYTCSSKIKKSFDLMGYRILEQVRYGKRDEVFHAILRIFMAAEEPFPKVLTEAFKPIYPDDLFKVFLFSFLSGVLNNQQKPKQASDQNETD</sequence>
<proteinExistence type="predicted"/>
<evidence type="ECO:0000313" key="2">
    <source>
        <dbReference type="Proteomes" id="UP000230000"/>
    </source>
</evidence>
<organism evidence="1 2">
    <name type="scientific">Thermoflavifilum aggregans</name>
    <dbReference type="NCBI Taxonomy" id="454188"/>
    <lineage>
        <taxon>Bacteria</taxon>
        <taxon>Pseudomonadati</taxon>
        <taxon>Bacteroidota</taxon>
        <taxon>Chitinophagia</taxon>
        <taxon>Chitinophagales</taxon>
        <taxon>Chitinophagaceae</taxon>
        <taxon>Thermoflavifilum</taxon>
    </lineage>
</organism>